<dbReference type="AlphaFoldDB" id="A0A382VQA0"/>
<feature type="non-terminal residue" evidence="1">
    <location>
        <position position="119"/>
    </location>
</feature>
<organism evidence="1">
    <name type="scientific">marine metagenome</name>
    <dbReference type="NCBI Taxonomy" id="408172"/>
    <lineage>
        <taxon>unclassified sequences</taxon>
        <taxon>metagenomes</taxon>
        <taxon>ecological metagenomes</taxon>
    </lineage>
</organism>
<sequence>MKHINRPSYQLSSMTIAVLGSLLTLSLLAGCQQADNAKTTSLSLLEWNGYQHPEYYPEYIAKYGGPPQFTFFSTVEDAMQRMRTGLKVDVVHLCPNQMVEARDHGIIKPLDTSRIARWD</sequence>
<reference evidence="1" key="1">
    <citation type="submission" date="2018-05" db="EMBL/GenBank/DDBJ databases">
        <authorList>
            <person name="Lanie J.A."/>
            <person name="Ng W.-L."/>
            <person name="Kazmierczak K.M."/>
            <person name="Andrzejewski T.M."/>
            <person name="Davidsen T.M."/>
            <person name="Wayne K.J."/>
            <person name="Tettelin H."/>
            <person name="Glass J.I."/>
            <person name="Rusch D."/>
            <person name="Podicherti R."/>
            <person name="Tsui H.-C.T."/>
            <person name="Winkler M.E."/>
        </authorList>
    </citation>
    <scope>NUCLEOTIDE SEQUENCE</scope>
</reference>
<dbReference type="EMBL" id="UINC01153830">
    <property type="protein sequence ID" value="SVD48766.1"/>
    <property type="molecule type" value="Genomic_DNA"/>
</dbReference>
<dbReference type="PROSITE" id="PS51257">
    <property type="entry name" value="PROKAR_LIPOPROTEIN"/>
    <property type="match status" value="1"/>
</dbReference>
<accession>A0A382VQA0</accession>
<evidence type="ECO:0000313" key="1">
    <source>
        <dbReference type="EMBL" id="SVD48766.1"/>
    </source>
</evidence>
<gene>
    <name evidence="1" type="ORF">METZ01_LOCUS401620</name>
</gene>
<dbReference type="SUPFAM" id="SSF53850">
    <property type="entry name" value="Periplasmic binding protein-like II"/>
    <property type="match status" value="1"/>
</dbReference>
<dbReference type="Gene3D" id="3.40.190.10">
    <property type="entry name" value="Periplasmic binding protein-like II"/>
    <property type="match status" value="1"/>
</dbReference>
<protein>
    <submittedName>
        <fullName evidence="1">Uncharacterized protein</fullName>
    </submittedName>
</protein>
<name>A0A382VQA0_9ZZZZ</name>
<proteinExistence type="predicted"/>